<keyword evidence="3" id="KW-0547">Nucleotide-binding</keyword>
<reference evidence="6 7" key="1">
    <citation type="submission" date="2021-11" db="EMBL/GenBank/DDBJ databases">
        <authorList>
            <person name="Depoorter E."/>
        </authorList>
    </citation>
    <scope>NUCLEOTIDE SEQUENCE [LARGE SCALE GENOMIC DNA]</scope>
    <source>
        <strain evidence="6 7">LMG 24286</strain>
    </source>
</reference>
<dbReference type="InterPro" id="IPR001206">
    <property type="entry name" value="Diacylglycerol_kinase_cat_dom"/>
</dbReference>
<comment type="similarity">
    <text evidence="2">Belongs to the diacylglycerol/lipid kinase family.</text>
</comment>
<keyword evidence="7" id="KW-1185">Reference proteome</keyword>
<sequence length="302" mass="33770">MRGTTTAPNFGIFYNDTAGSQIAANQAATVKARLMAVGYTCQLLTADSALAARTLLAQRLEQFDGLVVVGGDGTLNTAMTAMFESGCFVPLGLVPSGRENLFAKRWQIAKDVEKACQIIISGRLKRVNASVINHQYVCHTTLTIGTDPTATCHELEQEIPFRGWKQLRWWLNYLKHSPKFSLNYQFGNEAAQPITTRIFKVNPYVISKGAKYHEQRESNFTVRYLNSQPLVQMWAVSRMMMTHSLANGISHAQAQTQLNVTTKSDVDMVKVMLDGNIRPQLPLEMNIVRDMYEVFLPSGNFI</sequence>
<dbReference type="PANTHER" id="PTHR12358">
    <property type="entry name" value="SPHINGOSINE KINASE"/>
    <property type="match status" value="1"/>
</dbReference>
<gene>
    <name evidence="6" type="primary">yegS</name>
    <name evidence="6" type="ORF">WGH24286_00109</name>
</gene>
<dbReference type="EC" id="2.7.1.-" evidence="6"/>
<dbReference type="SUPFAM" id="SSF111331">
    <property type="entry name" value="NAD kinase/diacylglycerol kinase-like"/>
    <property type="match status" value="1"/>
</dbReference>
<keyword evidence="6" id="KW-0418">Kinase</keyword>
<evidence type="ECO:0000256" key="2">
    <source>
        <dbReference type="ARBA" id="ARBA00005983"/>
    </source>
</evidence>
<organism evidence="6 7">
    <name type="scientific">Periweissella ghanensis</name>
    <dbReference type="NCBI Taxonomy" id="467997"/>
    <lineage>
        <taxon>Bacteria</taxon>
        <taxon>Bacillati</taxon>
        <taxon>Bacillota</taxon>
        <taxon>Bacilli</taxon>
        <taxon>Lactobacillales</taxon>
        <taxon>Lactobacillaceae</taxon>
        <taxon>Periweissella</taxon>
    </lineage>
</organism>
<evidence type="ECO:0000313" key="6">
    <source>
        <dbReference type="EMBL" id="CAH0417697.1"/>
    </source>
</evidence>
<dbReference type="Proteomes" id="UP000789719">
    <property type="component" value="Unassembled WGS sequence"/>
</dbReference>
<accession>A0ABM8Z911</accession>
<proteinExistence type="inferred from homology"/>
<comment type="caution">
    <text evidence="6">The sequence shown here is derived from an EMBL/GenBank/DDBJ whole genome shotgun (WGS) entry which is preliminary data.</text>
</comment>
<evidence type="ECO:0000259" key="5">
    <source>
        <dbReference type="PROSITE" id="PS50146"/>
    </source>
</evidence>
<evidence type="ECO:0000256" key="1">
    <source>
        <dbReference type="ARBA" id="ARBA00001946"/>
    </source>
</evidence>
<evidence type="ECO:0000313" key="7">
    <source>
        <dbReference type="Proteomes" id="UP000789719"/>
    </source>
</evidence>
<dbReference type="Pfam" id="PF00781">
    <property type="entry name" value="DAGK_cat"/>
    <property type="match status" value="1"/>
</dbReference>
<dbReference type="Gene3D" id="3.40.50.10330">
    <property type="entry name" value="Probable inorganic polyphosphate/atp-NAD kinase, domain 1"/>
    <property type="match status" value="1"/>
</dbReference>
<dbReference type="EMBL" id="CAKKNT010000001">
    <property type="protein sequence ID" value="CAH0417697.1"/>
    <property type="molecule type" value="Genomic_DNA"/>
</dbReference>
<keyword evidence="4" id="KW-0067">ATP-binding</keyword>
<protein>
    <submittedName>
        <fullName evidence="6">Lipid kinase YegS</fullName>
        <ecNumber evidence="6">2.7.1.-</ecNumber>
    </submittedName>
</protein>
<dbReference type="PANTHER" id="PTHR12358:SF54">
    <property type="entry name" value="SPHINGOSINE KINASE RELATED PROTEIN"/>
    <property type="match status" value="1"/>
</dbReference>
<dbReference type="InterPro" id="IPR050187">
    <property type="entry name" value="Lipid_Phosphate_FormReg"/>
</dbReference>
<dbReference type="Gene3D" id="2.60.200.40">
    <property type="match status" value="1"/>
</dbReference>
<name>A0ABM8Z911_9LACO</name>
<dbReference type="PROSITE" id="PS50146">
    <property type="entry name" value="DAGK"/>
    <property type="match status" value="1"/>
</dbReference>
<keyword evidence="6" id="KW-0808">Transferase</keyword>
<dbReference type="InterPro" id="IPR017438">
    <property type="entry name" value="ATP-NAD_kinase_N"/>
</dbReference>
<evidence type="ECO:0000256" key="3">
    <source>
        <dbReference type="ARBA" id="ARBA00022741"/>
    </source>
</evidence>
<evidence type="ECO:0000256" key="4">
    <source>
        <dbReference type="ARBA" id="ARBA00022840"/>
    </source>
</evidence>
<comment type="cofactor">
    <cofactor evidence="1">
        <name>Mg(2+)</name>
        <dbReference type="ChEBI" id="CHEBI:18420"/>
    </cofactor>
</comment>
<feature type="domain" description="DAGKc" evidence="5">
    <location>
        <begin position="5"/>
        <end position="136"/>
    </location>
</feature>
<dbReference type="GO" id="GO:0016301">
    <property type="term" value="F:kinase activity"/>
    <property type="evidence" value="ECO:0007669"/>
    <property type="project" value="UniProtKB-KW"/>
</dbReference>
<dbReference type="InterPro" id="IPR016064">
    <property type="entry name" value="NAD/diacylglycerol_kinase_sf"/>
</dbReference>
<dbReference type="RefSeq" id="WP_230097826.1">
    <property type="nucleotide sequence ID" value="NZ_CAKKNT010000001.1"/>
</dbReference>